<feature type="coiled-coil region" evidence="1">
    <location>
        <begin position="270"/>
        <end position="304"/>
    </location>
</feature>
<dbReference type="OrthoDB" id="535350at2759"/>
<dbReference type="EMBL" id="JAEHOE010000024">
    <property type="protein sequence ID" value="KAG2495544.1"/>
    <property type="molecule type" value="Genomic_DNA"/>
</dbReference>
<feature type="region of interest" description="Disordered" evidence="2">
    <location>
        <begin position="1022"/>
        <end position="1129"/>
    </location>
</feature>
<evidence type="ECO:0000313" key="4">
    <source>
        <dbReference type="EMBL" id="KAG2495544.1"/>
    </source>
</evidence>
<evidence type="ECO:0000256" key="1">
    <source>
        <dbReference type="SAM" id="Coils"/>
    </source>
</evidence>
<name>A0A835YDH2_9CHLO</name>
<keyword evidence="1" id="KW-0175">Coiled coil</keyword>
<evidence type="ECO:0000256" key="2">
    <source>
        <dbReference type="SAM" id="MobiDB-lite"/>
    </source>
</evidence>
<sequence length="1684" mass="173190">MGGAASKDFIEGQTPKTDVAKELDLLGGYNRPALARNQSFGARLDWLGNQVGKAGDQIEAALAKDETSGRKELEKEAKRRQLMATRRGQGDIQLNLQFVDFYLKQKQFERPVSRANLEAPSILRNAVHLGETGSPSEPLSPRTDASRRSAERLRTLEKLYSGKGGAGGSPVGSFTSQSAGSFTGKSGGSLTAGGGAGGGNSSSGGSGGAASRWRQTVAHAKKTAFLTVGTLNALQGKRTRGPARIDNFALYAEQHLGDGLHKFAEETARLAAAREKLPGLKGELEELRALMRQLAADQAAAEAAGGADEDEDEELEAIQEDDGMGADEAAALASAAAANVRGPRSSLNGKPTWHMVAKSDGFGAPPPISSLPKPKPFKPRVSDGPSASGHSVTSSAGSIISGPSMTGTPLPSVGGGGVAAARGRRVSTGSSQLLNSSLNGPLSSFTQPQTSGHSLLNSSLNGPLSGLLGNGPGVPQLGLAGPGLGRSAALPRASWSGSSSEPLTSSNVPLPGSGGDSARASNSSAPSSLGSPLRPTRPGVSRLGPGAQGGPTPAPRSQSEPTSIVGAAAASALAASRPASARRGALLSARGPGPGRNNLRVSIGEPSQEPEASASPRTLQDRSAGIGEYKIGSMSKLLAASKTPAARKATAKAQLRHILEMETTNVLRQKELIAAIEETTTIVNSASGLLNMYCNRANGRWVELQGWALPSVHEMVNPSVKRMAERYRELVMKDLKEGRLGVMIQVDDDVLQSQRLGPIPLWSADPWAVLALTHPARTEATGHLVGLGMGVRLLLGLATAVEGLAGPEAVAKLPLVIACHDGQVDKVVADLAARKLCRFNPDKVVIIVQQRAPGHTFDRTKRTFVPAPDAPLKPAGSGYALLALGWSGNESFRLGGDSLTERRPLDRSPIDQFAESHVEWLSTMRLRDLVNYSPEHCLNVEQLAMSYALADSVDANMTMQVELVDGLGPASRHGSGIVLAHKERGKAQPPSAMAVAANVPLLRRAEAAQSPAGVYSAPASMATSAANSPNGPPNGTNHPASILALNTSPGVSASGAQEPSPGGPRLPVPPFSDGGPHPPSSPRTNRTPPRPHPNPGSPSLGSSAGALSRKGQGVPSVAKAKPGGIGTDGGPLPMIDIKWNDVQTPALASGMQQLLDAAAAASGGAPPRVAVAIKRYTYHLPSLKALLTGPAIYRPCLSVGEGGYLYVTFDASDVTAQPGARCAAISYTPRPASADAPPGSSPPSPGPSSSSGLPLVSLPSPTPAVPPRKSVSGGPAAPTSPQPRKSMSGGGVNPLNPNSNTGAIGATAAASAAAALQRGRLLTNDTDLDTLVWVVSDQDASPTFRASVSHTNTAKSRVTAHAPGGIAAATGPAAGPAAARGAKPQQAVIVCAVVDDPACLLAVRTAMAIMRPGAVALHLLSIAKDSSAAAMAAARALTDRFETLASATLGDVQSVVTPRKVSIVEDIVAYCESVRAVLVVTGSMSLAAPQGSSVVGSVALSLARECSRPLLIVKPNARLAEGAYEVGRKPCLRALIGAEPSSRPLVRYLVGQVLDGSRGDKLVLVRGKAFDKEMQELTSSRRILDHLADEATSNRRFDASLVVRRAVPGSFDAEAGRVADADGCHIVGLQLPEGRGPLPNMAINMLRASRSAVLLFRSFNNRPPPPVVDADKDGEEGGKDGKGK</sequence>
<keyword evidence="5" id="KW-1185">Reference proteome</keyword>
<feature type="compositionally biased region" description="Pro residues" evidence="2">
    <location>
        <begin position="1061"/>
        <end position="1081"/>
    </location>
</feature>
<dbReference type="Proteomes" id="UP000612055">
    <property type="component" value="Unassembled WGS sequence"/>
</dbReference>
<feature type="region of interest" description="Disordered" evidence="2">
    <location>
        <begin position="128"/>
        <end position="214"/>
    </location>
</feature>
<feature type="compositionally biased region" description="Polar residues" evidence="2">
    <location>
        <begin position="495"/>
        <end position="508"/>
    </location>
</feature>
<feature type="compositionally biased region" description="Low complexity" evidence="2">
    <location>
        <begin position="426"/>
        <end position="444"/>
    </location>
</feature>
<accession>A0A835YDH2</accession>
<reference evidence="4" key="1">
    <citation type="journal article" date="2020" name="bioRxiv">
        <title>Comparative genomics of Chlamydomonas.</title>
        <authorList>
            <person name="Craig R.J."/>
            <person name="Hasan A.R."/>
            <person name="Ness R.W."/>
            <person name="Keightley P.D."/>
        </authorList>
    </citation>
    <scope>NUCLEOTIDE SEQUENCE</scope>
    <source>
        <strain evidence="4">CCAP 11/70</strain>
    </source>
</reference>
<dbReference type="CDD" id="cd00293">
    <property type="entry name" value="USP-like"/>
    <property type="match status" value="1"/>
</dbReference>
<feature type="compositionally biased region" description="Low complexity" evidence="2">
    <location>
        <begin position="1247"/>
        <end position="1259"/>
    </location>
</feature>
<feature type="compositionally biased region" description="Low complexity" evidence="2">
    <location>
        <begin position="1097"/>
        <end position="1108"/>
    </location>
</feature>
<gene>
    <name evidence="4" type="ORF">HYH03_006487</name>
</gene>
<feature type="region of interest" description="Disordered" evidence="2">
    <location>
        <begin position="1662"/>
        <end position="1684"/>
    </location>
</feature>
<evidence type="ECO:0000259" key="3">
    <source>
        <dbReference type="Pfam" id="PF00582"/>
    </source>
</evidence>
<dbReference type="InterPro" id="IPR006016">
    <property type="entry name" value="UspA"/>
</dbReference>
<feature type="compositionally biased region" description="Polar residues" evidence="2">
    <location>
        <begin position="1022"/>
        <end position="1057"/>
    </location>
</feature>
<dbReference type="Gene3D" id="3.40.50.12370">
    <property type="match status" value="1"/>
</dbReference>
<feature type="region of interest" description="Disordered" evidence="2">
    <location>
        <begin position="335"/>
        <end position="457"/>
    </location>
</feature>
<dbReference type="SUPFAM" id="SSF52402">
    <property type="entry name" value="Adenine nucleotide alpha hydrolases-like"/>
    <property type="match status" value="1"/>
</dbReference>
<feature type="compositionally biased region" description="Basic and acidic residues" evidence="2">
    <location>
        <begin position="1669"/>
        <end position="1684"/>
    </location>
</feature>
<feature type="compositionally biased region" description="Basic and acidic residues" evidence="2">
    <location>
        <begin position="144"/>
        <end position="157"/>
    </location>
</feature>
<organism evidence="4 5">
    <name type="scientific">Edaphochlamys debaryana</name>
    <dbReference type="NCBI Taxonomy" id="47281"/>
    <lineage>
        <taxon>Eukaryota</taxon>
        <taxon>Viridiplantae</taxon>
        <taxon>Chlorophyta</taxon>
        <taxon>core chlorophytes</taxon>
        <taxon>Chlorophyceae</taxon>
        <taxon>CS clade</taxon>
        <taxon>Chlamydomonadales</taxon>
        <taxon>Chlamydomonadales incertae sedis</taxon>
        <taxon>Edaphochlamys</taxon>
    </lineage>
</organism>
<feature type="compositionally biased region" description="Gly residues" evidence="2">
    <location>
        <begin position="185"/>
        <end position="208"/>
    </location>
</feature>
<feature type="compositionally biased region" description="Low complexity" evidence="2">
    <location>
        <begin position="517"/>
        <end position="534"/>
    </location>
</feature>
<protein>
    <recommendedName>
        <fullName evidence="3">UspA domain-containing protein</fullName>
    </recommendedName>
</protein>
<comment type="caution">
    <text evidence="4">The sequence shown here is derived from an EMBL/GenBank/DDBJ whole genome shotgun (WGS) entry which is preliminary data.</text>
</comment>
<proteinExistence type="predicted"/>
<evidence type="ECO:0000313" key="5">
    <source>
        <dbReference type="Proteomes" id="UP000612055"/>
    </source>
</evidence>
<feature type="region of interest" description="Disordered" evidence="2">
    <location>
        <begin position="1230"/>
        <end position="1300"/>
    </location>
</feature>
<feature type="compositionally biased region" description="Polar residues" evidence="2">
    <location>
        <begin position="174"/>
        <end position="183"/>
    </location>
</feature>
<feature type="compositionally biased region" description="Polar residues" evidence="2">
    <location>
        <begin position="388"/>
        <end position="409"/>
    </location>
</feature>
<dbReference type="Pfam" id="PF00582">
    <property type="entry name" value="Usp"/>
    <property type="match status" value="1"/>
</dbReference>
<feature type="region of interest" description="Disordered" evidence="2">
    <location>
        <begin position="583"/>
        <end position="620"/>
    </location>
</feature>
<feature type="domain" description="UspA" evidence="3">
    <location>
        <begin position="1389"/>
        <end position="1514"/>
    </location>
</feature>
<feature type="region of interest" description="Disordered" evidence="2">
    <location>
        <begin position="487"/>
        <end position="564"/>
    </location>
</feature>